<dbReference type="InterPro" id="IPR003646">
    <property type="entry name" value="SH3-like_bac-type"/>
</dbReference>
<evidence type="ECO:0000313" key="8">
    <source>
        <dbReference type="Proteomes" id="UP000473885"/>
    </source>
</evidence>
<dbReference type="AlphaFoldDB" id="A0A6M0RD73"/>
<feature type="domain" description="SH3b" evidence="6">
    <location>
        <begin position="510"/>
        <end position="574"/>
    </location>
</feature>
<dbReference type="SMART" id="SM00287">
    <property type="entry name" value="SH3b"/>
    <property type="match status" value="5"/>
</dbReference>
<protein>
    <recommendedName>
        <fullName evidence="2">N-acetylmuramoyl-L-alanine amidase</fullName>
        <ecNumber evidence="2">3.5.1.28</ecNumber>
    </recommendedName>
</protein>
<dbReference type="Gene3D" id="3.90.1720.10">
    <property type="entry name" value="endopeptidase domain like (from Nostoc punctiforme)"/>
    <property type="match status" value="1"/>
</dbReference>
<evidence type="ECO:0000259" key="6">
    <source>
        <dbReference type="PROSITE" id="PS51781"/>
    </source>
</evidence>
<feature type="chain" id="PRO_5039171279" description="N-acetylmuramoyl-L-alanine amidase" evidence="4">
    <location>
        <begin position="28"/>
        <end position="574"/>
    </location>
</feature>
<feature type="compositionally biased region" description="Low complexity" evidence="3">
    <location>
        <begin position="426"/>
        <end position="444"/>
    </location>
</feature>
<feature type="signal peptide" evidence="4">
    <location>
        <begin position="1"/>
        <end position="27"/>
    </location>
</feature>
<evidence type="ECO:0000313" key="7">
    <source>
        <dbReference type="EMBL" id="NEZ47509.1"/>
    </source>
</evidence>
<feature type="domain" description="SH3b" evidence="6">
    <location>
        <begin position="355"/>
        <end position="421"/>
    </location>
</feature>
<name>A0A6M0RD73_9CLOT</name>
<dbReference type="PROSITE" id="PS50911">
    <property type="entry name" value="CHAP"/>
    <property type="match status" value="1"/>
</dbReference>
<dbReference type="GO" id="GO:0008745">
    <property type="term" value="F:N-acetylmuramoyl-L-alanine amidase activity"/>
    <property type="evidence" value="ECO:0007669"/>
    <property type="project" value="UniProtKB-EC"/>
</dbReference>
<dbReference type="SUPFAM" id="SSF54001">
    <property type="entry name" value="Cysteine proteinases"/>
    <property type="match status" value="1"/>
</dbReference>
<dbReference type="Gene3D" id="2.30.30.40">
    <property type="entry name" value="SH3 Domains"/>
    <property type="match status" value="5"/>
</dbReference>
<evidence type="ECO:0000256" key="3">
    <source>
        <dbReference type="SAM" id="MobiDB-lite"/>
    </source>
</evidence>
<evidence type="ECO:0000256" key="4">
    <source>
        <dbReference type="SAM" id="SignalP"/>
    </source>
</evidence>
<dbReference type="PROSITE" id="PS51781">
    <property type="entry name" value="SH3B"/>
    <property type="match status" value="5"/>
</dbReference>
<reference evidence="7 8" key="1">
    <citation type="submission" date="2019-04" db="EMBL/GenBank/DDBJ databases">
        <title>Genome sequencing of Clostridium botulinum Groups I-IV and Clostridium butyricum.</title>
        <authorList>
            <person name="Brunt J."/>
            <person name="Van Vliet A.H.M."/>
            <person name="Stringer S.C."/>
            <person name="Carter A.T."/>
            <person name="Peck M.W."/>
        </authorList>
    </citation>
    <scope>NUCLEOTIDE SEQUENCE [LARGE SCALE GENOMIC DNA]</scope>
    <source>
        <strain evidence="7 8">IFR 18/094</strain>
    </source>
</reference>
<sequence length="574" mass="61975">MKSSKKTALTCVLSTALVAQHSIAVFAYNTSMNPNLSSNAYNSSNIFTKCGYKGQCTWFTYGRTLEKLGIYLPSQFYGNAIDWWNCNIKSNVYSYGQEPRDNSIVVWSGGSKGFGHVGFIEKVSGDTVYFNEGNASIRGDYDGYVKKLSKEQMKHRGNLYLKGYIYVGSGTSSSGNNTSNNSSSNNNYNIIATSKVKLSSNSSSLNVRSAPSLSSSVIGSLSNNTTVSIINQNNGWSKIKYGNNIGYISSKYLNNNNSSNSDNNNYNIIATSKVKLSSNSSSLNVRSAPSLSSSIIGSLSNNSTVSIINQNNGWSKIKYGNSIGYINSRYLNNNNSNNNNSNNNNSSGNSNNVITKNGHVVLSNKSSLLNVRSSTNTSSKIMGSLKHGSSVNIISQVGSWYKIKYGSSIAYVNSNYISLDNNGTTNSNTNSNSNKNNISSKGTGTVKLSNSNSKLNIRISPNTSSKIIGSLNNGDSVNITGKSGQWYQIKYGSSTAYVSADYISNKSVTTNSYGIVSLSNKYSSLNVRSNPSLSSTVISSLAYGNKVKILDIVGSWYKININNITGYVYSTYIK</sequence>
<dbReference type="Proteomes" id="UP000473885">
    <property type="component" value="Unassembled WGS sequence"/>
</dbReference>
<proteinExistence type="predicted"/>
<dbReference type="InterPro" id="IPR052354">
    <property type="entry name" value="Cell_Wall_Dynamics_Protein"/>
</dbReference>
<feature type="domain" description="SH3b" evidence="6">
    <location>
        <begin position="194"/>
        <end position="257"/>
    </location>
</feature>
<keyword evidence="8" id="KW-1185">Reference proteome</keyword>
<feature type="region of interest" description="Disordered" evidence="3">
    <location>
        <begin position="426"/>
        <end position="445"/>
    </location>
</feature>
<feature type="domain" description="Peptidase C51" evidence="5">
    <location>
        <begin position="31"/>
        <end position="162"/>
    </location>
</feature>
<comment type="caution">
    <text evidence="7">The sequence shown here is derived from an EMBL/GenBank/DDBJ whole genome shotgun (WGS) entry which is preliminary data.</text>
</comment>
<dbReference type="PANTHER" id="PTHR34408:SF1">
    <property type="entry name" value="GLYCOSYL HYDROLASE FAMILY 19 DOMAIN-CONTAINING PROTEIN HI_1415"/>
    <property type="match status" value="1"/>
</dbReference>
<dbReference type="InterPro" id="IPR038765">
    <property type="entry name" value="Papain-like_cys_pep_sf"/>
</dbReference>
<dbReference type="EMBL" id="SXDP01000008">
    <property type="protein sequence ID" value="NEZ47509.1"/>
    <property type="molecule type" value="Genomic_DNA"/>
</dbReference>
<feature type="domain" description="SH3b" evidence="6">
    <location>
        <begin position="441"/>
        <end position="507"/>
    </location>
</feature>
<evidence type="ECO:0000259" key="5">
    <source>
        <dbReference type="PROSITE" id="PS50911"/>
    </source>
</evidence>
<dbReference type="InterPro" id="IPR007921">
    <property type="entry name" value="CHAP_dom"/>
</dbReference>
<accession>A0A6M0RD73</accession>
<evidence type="ECO:0000256" key="1">
    <source>
        <dbReference type="ARBA" id="ARBA00001561"/>
    </source>
</evidence>
<dbReference type="Pfam" id="PF08239">
    <property type="entry name" value="SH3_3"/>
    <property type="match status" value="5"/>
</dbReference>
<gene>
    <name evidence="7" type="ORF">FDF74_09930</name>
</gene>
<dbReference type="EC" id="3.5.1.28" evidence="2"/>
<organism evidence="7 8">
    <name type="scientific">Clostridium niameyense</name>
    <dbReference type="NCBI Taxonomy" id="1622073"/>
    <lineage>
        <taxon>Bacteria</taxon>
        <taxon>Bacillati</taxon>
        <taxon>Bacillota</taxon>
        <taxon>Clostridia</taxon>
        <taxon>Eubacteriales</taxon>
        <taxon>Clostridiaceae</taxon>
        <taxon>Clostridium</taxon>
    </lineage>
</organism>
<dbReference type="Pfam" id="PF05257">
    <property type="entry name" value="CHAP"/>
    <property type="match status" value="1"/>
</dbReference>
<feature type="region of interest" description="Disordered" evidence="3">
    <location>
        <begin position="334"/>
        <end position="355"/>
    </location>
</feature>
<feature type="domain" description="SH3b" evidence="6">
    <location>
        <begin position="272"/>
        <end position="335"/>
    </location>
</feature>
<dbReference type="PANTHER" id="PTHR34408">
    <property type="entry name" value="FAMILY PROTEIN, PUTATIVE-RELATED"/>
    <property type="match status" value="1"/>
</dbReference>
<feature type="compositionally biased region" description="Low complexity" evidence="3">
    <location>
        <begin position="334"/>
        <end position="352"/>
    </location>
</feature>
<evidence type="ECO:0000256" key="2">
    <source>
        <dbReference type="ARBA" id="ARBA00011901"/>
    </source>
</evidence>
<keyword evidence="4" id="KW-0732">Signal</keyword>
<comment type="catalytic activity">
    <reaction evidence="1">
        <text>Hydrolyzes the link between N-acetylmuramoyl residues and L-amino acid residues in certain cell-wall glycopeptides.</text>
        <dbReference type="EC" id="3.5.1.28"/>
    </reaction>
</comment>